<proteinExistence type="predicted"/>
<accession>A0A1G4BBS4</accession>
<protein>
    <submittedName>
        <fullName evidence="1">Uncharacterized protein</fullName>
    </submittedName>
</protein>
<keyword evidence="2" id="KW-1185">Reference proteome</keyword>
<dbReference type="Proteomes" id="UP000176998">
    <property type="component" value="Unassembled WGS sequence"/>
</dbReference>
<sequence>MWKLWSPKLGCAIPQVQWPDRFCRGVVLRGNHAQMLKAKARRWPWGRVEVQAGKVRDVGNSQKLCGESRSAIRLAMLFWFILPPLPNNKTAGACRPSTTTTTAANLNPRAFPPLICPCTDPQRAPLLAVAGISLGLSPWPA</sequence>
<name>A0A1G4BBS4_9PEZI</name>
<dbReference type="GeneID" id="34559090"/>
<dbReference type="AlphaFoldDB" id="A0A1G4BBS4"/>
<evidence type="ECO:0000313" key="1">
    <source>
        <dbReference type="EMBL" id="OHE98849.1"/>
    </source>
</evidence>
<gene>
    <name evidence="1" type="ORF">CORC01_05938</name>
</gene>
<comment type="caution">
    <text evidence="1">The sequence shown here is derived from an EMBL/GenBank/DDBJ whole genome shotgun (WGS) entry which is preliminary data.</text>
</comment>
<reference evidence="1 2" key="1">
    <citation type="submission" date="2016-09" db="EMBL/GenBank/DDBJ databases">
        <authorList>
            <person name="Capua I."/>
            <person name="De Benedictis P."/>
            <person name="Joannis T."/>
            <person name="Lombin L.H."/>
            <person name="Cattoli G."/>
        </authorList>
    </citation>
    <scope>NUCLEOTIDE SEQUENCE [LARGE SCALE GENOMIC DNA]</scope>
    <source>
        <strain evidence="1 2">IMI 309357</strain>
    </source>
</reference>
<dbReference type="RefSeq" id="XP_022475998.1">
    <property type="nucleotide sequence ID" value="XM_022617580.1"/>
</dbReference>
<dbReference type="EMBL" id="MJBS01000042">
    <property type="protein sequence ID" value="OHE98849.1"/>
    <property type="molecule type" value="Genomic_DNA"/>
</dbReference>
<organism evidence="1 2">
    <name type="scientific">Colletotrichum orchidophilum</name>
    <dbReference type="NCBI Taxonomy" id="1209926"/>
    <lineage>
        <taxon>Eukaryota</taxon>
        <taxon>Fungi</taxon>
        <taxon>Dikarya</taxon>
        <taxon>Ascomycota</taxon>
        <taxon>Pezizomycotina</taxon>
        <taxon>Sordariomycetes</taxon>
        <taxon>Hypocreomycetidae</taxon>
        <taxon>Glomerellales</taxon>
        <taxon>Glomerellaceae</taxon>
        <taxon>Colletotrichum</taxon>
    </lineage>
</organism>
<evidence type="ECO:0000313" key="2">
    <source>
        <dbReference type="Proteomes" id="UP000176998"/>
    </source>
</evidence>